<gene>
    <name evidence="2" type="ORF">H8790_02470</name>
</gene>
<evidence type="ECO:0000313" key="2">
    <source>
        <dbReference type="EMBL" id="QNL44932.1"/>
    </source>
</evidence>
<dbReference type="InterPro" id="IPR036063">
    <property type="entry name" value="Smr_dom_sf"/>
</dbReference>
<keyword evidence="3" id="KW-1185">Reference proteome</keyword>
<feature type="domain" description="Smr" evidence="1">
    <location>
        <begin position="15"/>
        <end position="65"/>
    </location>
</feature>
<dbReference type="Gene3D" id="3.30.1370.110">
    <property type="match status" value="1"/>
</dbReference>
<accession>A0A7G9B5V1</accession>
<protein>
    <recommendedName>
        <fullName evidence="1">Smr domain-containing protein</fullName>
    </recommendedName>
</protein>
<name>A0A7G9B5V1_9FIRM</name>
<evidence type="ECO:0000313" key="3">
    <source>
        <dbReference type="Proteomes" id="UP000515960"/>
    </source>
</evidence>
<organism evidence="2 3">
    <name type="scientific">Oscillibacter hominis</name>
    <dbReference type="NCBI Taxonomy" id="2763056"/>
    <lineage>
        <taxon>Bacteria</taxon>
        <taxon>Bacillati</taxon>
        <taxon>Bacillota</taxon>
        <taxon>Clostridia</taxon>
        <taxon>Eubacteriales</taxon>
        <taxon>Oscillospiraceae</taxon>
        <taxon>Oscillibacter</taxon>
    </lineage>
</organism>
<dbReference type="PROSITE" id="PS50828">
    <property type="entry name" value="SMR"/>
    <property type="match status" value="1"/>
</dbReference>
<dbReference type="EMBL" id="CP060490">
    <property type="protein sequence ID" value="QNL44932.1"/>
    <property type="molecule type" value="Genomic_DNA"/>
</dbReference>
<dbReference type="Proteomes" id="UP000515960">
    <property type="component" value="Chromosome"/>
</dbReference>
<dbReference type="SUPFAM" id="SSF160443">
    <property type="entry name" value="SMR domain-like"/>
    <property type="match status" value="1"/>
</dbReference>
<dbReference type="KEGG" id="ohi:H8790_02470"/>
<proteinExistence type="predicted"/>
<reference evidence="2 3" key="1">
    <citation type="submission" date="2020-08" db="EMBL/GenBank/DDBJ databases">
        <authorList>
            <person name="Liu C."/>
            <person name="Sun Q."/>
        </authorList>
    </citation>
    <scope>NUCLEOTIDE SEQUENCE [LARGE SCALE GENOMIC DNA]</scope>
    <source>
        <strain evidence="2 3">NSJ-62</strain>
    </source>
</reference>
<sequence>MASMRQTNLEIGMPYVDQAIRKLALEIQTARTIHASVLKVIHGYGSSGTGGKIRTAVRRRLEEMHGRGEIRAYIPGETFSIFDPVTREAFLRCAELRQDRDLDRYNNGVTFIVL</sequence>
<dbReference type="AlphaFoldDB" id="A0A7G9B5V1"/>
<dbReference type="InterPro" id="IPR002625">
    <property type="entry name" value="Smr_dom"/>
</dbReference>
<dbReference type="RefSeq" id="WP_187333451.1">
    <property type="nucleotide sequence ID" value="NZ_CP060490.1"/>
</dbReference>
<evidence type="ECO:0000259" key="1">
    <source>
        <dbReference type="PROSITE" id="PS50828"/>
    </source>
</evidence>